<evidence type="ECO:0000313" key="2">
    <source>
        <dbReference type="Proteomes" id="UP000789901"/>
    </source>
</evidence>
<protein>
    <submittedName>
        <fullName evidence="1">32163_t:CDS:1</fullName>
    </submittedName>
</protein>
<gene>
    <name evidence="1" type="ORF">GMARGA_LOCUS38705</name>
</gene>
<keyword evidence="2" id="KW-1185">Reference proteome</keyword>
<name>A0ABN7X731_GIGMA</name>
<proteinExistence type="predicted"/>
<evidence type="ECO:0000313" key="1">
    <source>
        <dbReference type="EMBL" id="CAG8847507.1"/>
    </source>
</evidence>
<organism evidence="1 2">
    <name type="scientific">Gigaspora margarita</name>
    <dbReference type="NCBI Taxonomy" id="4874"/>
    <lineage>
        <taxon>Eukaryota</taxon>
        <taxon>Fungi</taxon>
        <taxon>Fungi incertae sedis</taxon>
        <taxon>Mucoromycota</taxon>
        <taxon>Glomeromycotina</taxon>
        <taxon>Glomeromycetes</taxon>
        <taxon>Diversisporales</taxon>
        <taxon>Gigasporaceae</taxon>
        <taxon>Gigaspora</taxon>
    </lineage>
</organism>
<comment type="caution">
    <text evidence="1">The sequence shown here is derived from an EMBL/GenBank/DDBJ whole genome shotgun (WGS) entry which is preliminary data.</text>
</comment>
<reference evidence="1 2" key="1">
    <citation type="submission" date="2021-06" db="EMBL/GenBank/DDBJ databases">
        <authorList>
            <person name="Kallberg Y."/>
            <person name="Tangrot J."/>
            <person name="Rosling A."/>
        </authorList>
    </citation>
    <scope>NUCLEOTIDE SEQUENCE [LARGE SCALE GENOMIC DNA]</scope>
    <source>
        <strain evidence="1 2">120-4 pot B 10/14</strain>
    </source>
</reference>
<sequence length="41" mass="4510">TTKKRPTMIQTTAPMTASTAALAQNPNYSSNENKAHVKYRS</sequence>
<dbReference type="Proteomes" id="UP000789901">
    <property type="component" value="Unassembled WGS sequence"/>
</dbReference>
<feature type="non-terminal residue" evidence="1">
    <location>
        <position position="1"/>
    </location>
</feature>
<accession>A0ABN7X731</accession>
<dbReference type="EMBL" id="CAJVQB010087977">
    <property type="protein sequence ID" value="CAG8847507.1"/>
    <property type="molecule type" value="Genomic_DNA"/>
</dbReference>